<dbReference type="InterPro" id="IPR000772">
    <property type="entry name" value="Ricin_B_lectin"/>
</dbReference>
<accession>A0A8H6XZB7</accession>
<name>A0A8H6XZB7_9AGAR</name>
<gene>
    <name evidence="3" type="ORF">MVEN_01433600</name>
</gene>
<protein>
    <recommendedName>
        <fullName evidence="2">Ricin B lectin domain-containing protein</fullName>
    </recommendedName>
</protein>
<dbReference type="SUPFAM" id="SSF50370">
    <property type="entry name" value="Ricin B-like lectins"/>
    <property type="match status" value="1"/>
</dbReference>
<feature type="chain" id="PRO_5033986956" description="Ricin B lectin domain-containing protein" evidence="1">
    <location>
        <begin position="19"/>
        <end position="176"/>
    </location>
</feature>
<dbReference type="Proteomes" id="UP000620124">
    <property type="component" value="Unassembled WGS sequence"/>
</dbReference>
<dbReference type="InterPro" id="IPR035992">
    <property type="entry name" value="Ricin_B-like_lectins"/>
</dbReference>
<evidence type="ECO:0000313" key="3">
    <source>
        <dbReference type="EMBL" id="KAF7349114.1"/>
    </source>
</evidence>
<dbReference type="OrthoDB" id="2931569at2759"/>
<feature type="domain" description="Ricin B lectin" evidence="2">
    <location>
        <begin position="62"/>
        <end position="131"/>
    </location>
</feature>
<evidence type="ECO:0000313" key="4">
    <source>
        <dbReference type="Proteomes" id="UP000620124"/>
    </source>
</evidence>
<dbReference type="Pfam" id="PF14200">
    <property type="entry name" value="RicinB_lectin_2"/>
    <property type="match status" value="1"/>
</dbReference>
<evidence type="ECO:0000259" key="2">
    <source>
        <dbReference type="Pfam" id="PF14200"/>
    </source>
</evidence>
<organism evidence="3 4">
    <name type="scientific">Mycena venus</name>
    <dbReference type="NCBI Taxonomy" id="2733690"/>
    <lineage>
        <taxon>Eukaryota</taxon>
        <taxon>Fungi</taxon>
        <taxon>Dikarya</taxon>
        <taxon>Basidiomycota</taxon>
        <taxon>Agaricomycotina</taxon>
        <taxon>Agaricomycetes</taxon>
        <taxon>Agaricomycetidae</taxon>
        <taxon>Agaricales</taxon>
        <taxon>Marasmiineae</taxon>
        <taxon>Mycenaceae</taxon>
        <taxon>Mycena</taxon>
    </lineage>
</organism>
<sequence>MLFSTLVIFAFAVAFVRAQTTVPVSKIVNIQDFKGNVFDLAFGNASELSPVQTLNHKTGATAQAWLIEAGVAPGLFTIQNIAAGTFLSSTGAIVDLNPAATQLCGHERAFQWNITVNGNKFNIIGPKTGGAATSWAFSTSSIIGLTTPVTLQNYDPAAMQQLFSLPASATMIVLKL</sequence>
<dbReference type="AlphaFoldDB" id="A0A8H6XZB7"/>
<dbReference type="Gene3D" id="2.80.10.50">
    <property type="match status" value="1"/>
</dbReference>
<dbReference type="EMBL" id="JACAZI010000011">
    <property type="protein sequence ID" value="KAF7349114.1"/>
    <property type="molecule type" value="Genomic_DNA"/>
</dbReference>
<keyword evidence="4" id="KW-1185">Reference proteome</keyword>
<reference evidence="3" key="1">
    <citation type="submission" date="2020-05" db="EMBL/GenBank/DDBJ databases">
        <title>Mycena genomes resolve the evolution of fungal bioluminescence.</title>
        <authorList>
            <person name="Tsai I.J."/>
        </authorList>
    </citation>
    <scope>NUCLEOTIDE SEQUENCE</scope>
    <source>
        <strain evidence="3">CCC161011</strain>
    </source>
</reference>
<proteinExistence type="predicted"/>
<keyword evidence="1" id="KW-0732">Signal</keyword>
<evidence type="ECO:0000256" key="1">
    <source>
        <dbReference type="SAM" id="SignalP"/>
    </source>
</evidence>
<comment type="caution">
    <text evidence="3">The sequence shown here is derived from an EMBL/GenBank/DDBJ whole genome shotgun (WGS) entry which is preliminary data.</text>
</comment>
<feature type="signal peptide" evidence="1">
    <location>
        <begin position="1"/>
        <end position="18"/>
    </location>
</feature>